<dbReference type="PANTHER" id="PTHR33798">
    <property type="entry name" value="FLAVOPROTEIN OXYGENASE"/>
    <property type="match status" value="1"/>
</dbReference>
<dbReference type="Pfam" id="PF01613">
    <property type="entry name" value="Flavin_Reduct"/>
    <property type="match status" value="1"/>
</dbReference>
<keyword evidence="2" id="KW-0285">Flavoprotein</keyword>
<dbReference type="Gene3D" id="2.30.110.10">
    <property type="entry name" value="Electron Transport, Fmn-binding Protein, Chain A"/>
    <property type="match status" value="1"/>
</dbReference>
<dbReference type="InterPro" id="IPR012349">
    <property type="entry name" value="Split_barrel_FMN-bd"/>
</dbReference>
<dbReference type="EMBL" id="CAKXYY010000003">
    <property type="protein sequence ID" value="CAH2351468.1"/>
    <property type="molecule type" value="Genomic_DNA"/>
</dbReference>
<comment type="cofactor">
    <cofactor evidence="1">
        <name>FMN</name>
        <dbReference type="ChEBI" id="CHEBI:58210"/>
    </cofactor>
</comment>
<sequence>MTNHGDFKKIEAARPPFGDAQYTVTKTVDPNWVPGSGANSDEWKSHKKIELDPYEEGRPAGYNYKTLISTITPRPIALVSSMNSKGEYNLAPFSYFSLAAHDPPTFTISCSEKPDGSKDTLRDILETGELTINIISEWFIEAASHTSIDAPYGVSEWDLSGLTKSPSSKVNPPFVAESAFSIEAKLAGKHVVYKKNDPTAVSNTILIVEGINFHIREDVINDERNIVDTSVLKPMSRLGGISYGRTIQSFECLRPHYEEEDAAKAREVSKQKHQDSSV</sequence>
<reference evidence="6" key="1">
    <citation type="submission" date="2022-03" db="EMBL/GenBank/DDBJ databases">
        <authorList>
            <person name="Legras J.-L."/>
            <person name="Devillers H."/>
            <person name="Grondin C."/>
        </authorList>
    </citation>
    <scope>NUCLEOTIDE SEQUENCE</scope>
    <source>
        <strain evidence="6">CLIB 1423</strain>
    </source>
</reference>
<dbReference type="OrthoDB" id="10250990at2759"/>
<proteinExistence type="inferred from homology"/>
<evidence type="ECO:0000256" key="2">
    <source>
        <dbReference type="ARBA" id="ARBA00022630"/>
    </source>
</evidence>
<evidence type="ECO:0000256" key="1">
    <source>
        <dbReference type="ARBA" id="ARBA00001917"/>
    </source>
</evidence>
<feature type="domain" description="Flavin reductase like" evidence="5">
    <location>
        <begin position="69"/>
        <end position="228"/>
    </location>
</feature>
<keyword evidence="7" id="KW-1185">Reference proteome</keyword>
<comment type="caution">
    <text evidence="6">The sequence shown here is derived from an EMBL/GenBank/DDBJ whole genome shotgun (WGS) entry which is preliminary data.</text>
</comment>
<dbReference type="SMART" id="SM00903">
    <property type="entry name" value="Flavin_Reduct"/>
    <property type="match status" value="1"/>
</dbReference>
<dbReference type="GO" id="GO:0010181">
    <property type="term" value="F:FMN binding"/>
    <property type="evidence" value="ECO:0007669"/>
    <property type="project" value="InterPro"/>
</dbReference>
<dbReference type="AlphaFoldDB" id="A0A9P0VX24"/>
<gene>
    <name evidence="6" type="ORF">CLIB1423_03S06986</name>
</gene>
<dbReference type="Proteomes" id="UP000837801">
    <property type="component" value="Unassembled WGS sequence"/>
</dbReference>
<evidence type="ECO:0000313" key="6">
    <source>
        <dbReference type="EMBL" id="CAH2351468.1"/>
    </source>
</evidence>
<keyword evidence="3" id="KW-0288">FMN</keyword>
<accession>A0A9P0VX24</accession>
<evidence type="ECO:0000256" key="3">
    <source>
        <dbReference type="ARBA" id="ARBA00022643"/>
    </source>
</evidence>
<dbReference type="PANTHER" id="PTHR33798:SF5">
    <property type="entry name" value="FLAVIN REDUCTASE LIKE DOMAIN-CONTAINING PROTEIN"/>
    <property type="match status" value="1"/>
</dbReference>
<name>A0A9P0VX24_9ASCO</name>
<organism evidence="6 7">
    <name type="scientific">[Candida] railenensis</name>
    <dbReference type="NCBI Taxonomy" id="45579"/>
    <lineage>
        <taxon>Eukaryota</taxon>
        <taxon>Fungi</taxon>
        <taxon>Dikarya</taxon>
        <taxon>Ascomycota</taxon>
        <taxon>Saccharomycotina</taxon>
        <taxon>Pichiomycetes</taxon>
        <taxon>Debaryomycetaceae</taxon>
        <taxon>Kurtzmaniella</taxon>
    </lineage>
</organism>
<evidence type="ECO:0000313" key="7">
    <source>
        <dbReference type="Proteomes" id="UP000837801"/>
    </source>
</evidence>
<dbReference type="SUPFAM" id="SSF50475">
    <property type="entry name" value="FMN-binding split barrel"/>
    <property type="match status" value="1"/>
</dbReference>
<protein>
    <recommendedName>
        <fullName evidence="5">Flavin reductase like domain-containing protein</fullName>
    </recommendedName>
</protein>
<evidence type="ECO:0000259" key="5">
    <source>
        <dbReference type="SMART" id="SM00903"/>
    </source>
</evidence>
<comment type="similarity">
    <text evidence="4">Belongs to the flavoredoxin family.</text>
</comment>
<dbReference type="InterPro" id="IPR002563">
    <property type="entry name" value="Flavin_Rdtase-like_dom"/>
</dbReference>
<evidence type="ECO:0000256" key="4">
    <source>
        <dbReference type="ARBA" id="ARBA00038054"/>
    </source>
</evidence>